<dbReference type="Pfam" id="PF04773">
    <property type="entry name" value="FecR"/>
    <property type="match status" value="1"/>
</dbReference>
<dbReference type="GO" id="GO:0016989">
    <property type="term" value="F:sigma factor antagonist activity"/>
    <property type="evidence" value="ECO:0007669"/>
    <property type="project" value="TreeGrafter"/>
</dbReference>
<keyword evidence="3" id="KW-0614">Plasmid</keyword>
<dbReference type="PANTHER" id="PTHR30273:SF2">
    <property type="entry name" value="PROTEIN FECR"/>
    <property type="match status" value="1"/>
</dbReference>
<geneLocation type="plasmid" evidence="3 4">
    <name>unnamed2</name>
</geneLocation>
<dbReference type="AlphaFoldDB" id="A0AAF1KA07"/>
<dbReference type="InterPro" id="IPR006860">
    <property type="entry name" value="FecR"/>
</dbReference>
<reference evidence="3 4" key="1">
    <citation type="journal article" date="2018" name="Sci. Rep.">
        <title>Rhizobium tumorigenes sp. nov., a novel plant tumorigenic bacterium isolated from cane gall tumors on thornless blackberry.</title>
        <authorList>
            <person name="Kuzmanovi N."/>
            <person name="Smalla K."/>
            <person name="Gronow S."/>
            <person name="PuBawska J."/>
        </authorList>
    </citation>
    <scope>NUCLEOTIDE SEQUENCE [LARGE SCALE GENOMIC DNA]</scope>
    <source>
        <strain evidence="3 4">1078</strain>
    </source>
</reference>
<protein>
    <submittedName>
        <fullName evidence="3">FecR family protein</fullName>
    </submittedName>
</protein>
<evidence type="ECO:0000313" key="4">
    <source>
        <dbReference type="Proteomes" id="UP000249499"/>
    </source>
</evidence>
<gene>
    <name evidence="3" type="ORF">PR017_25935</name>
</gene>
<dbReference type="Gene3D" id="2.60.120.1440">
    <property type="match status" value="1"/>
</dbReference>
<dbReference type="PIRSF" id="PIRSF018266">
    <property type="entry name" value="FecR"/>
    <property type="match status" value="1"/>
</dbReference>
<name>A0AAF1KA07_9HYPH</name>
<feature type="domain" description="FecR protein" evidence="1">
    <location>
        <begin position="109"/>
        <end position="200"/>
    </location>
</feature>
<dbReference type="InterPro" id="IPR032623">
    <property type="entry name" value="FecR_N"/>
</dbReference>
<dbReference type="InterPro" id="IPR012373">
    <property type="entry name" value="Ferrdict_sens_TM"/>
</dbReference>
<accession>A0AAF1KA07</accession>
<dbReference type="KEGG" id="rtu:PR017_25935"/>
<organism evidence="3 4">
    <name type="scientific">Rhizobium tumorigenes</name>
    <dbReference type="NCBI Taxonomy" id="2041385"/>
    <lineage>
        <taxon>Bacteria</taxon>
        <taxon>Pseudomonadati</taxon>
        <taxon>Pseudomonadota</taxon>
        <taxon>Alphaproteobacteria</taxon>
        <taxon>Hyphomicrobiales</taxon>
        <taxon>Rhizobiaceae</taxon>
        <taxon>Rhizobium/Agrobacterium group</taxon>
        <taxon>Rhizobium</taxon>
    </lineage>
</organism>
<dbReference type="PANTHER" id="PTHR30273">
    <property type="entry name" value="PERIPLASMIC SIGNAL SENSOR AND SIGMA FACTOR ACTIVATOR FECR-RELATED"/>
    <property type="match status" value="1"/>
</dbReference>
<dbReference type="RefSeq" id="WP_111221221.1">
    <property type="nucleotide sequence ID" value="NZ_CP117259.1"/>
</dbReference>
<proteinExistence type="predicted"/>
<dbReference type="EMBL" id="CP117259">
    <property type="protein sequence ID" value="WFR99088.1"/>
    <property type="molecule type" value="Genomic_DNA"/>
</dbReference>
<evidence type="ECO:0000313" key="3">
    <source>
        <dbReference type="EMBL" id="WFR99088.1"/>
    </source>
</evidence>
<evidence type="ECO:0000259" key="2">
    <source>
        <dbReference type="Pfam" id="PF16220"/>
    </source>
</evidence>
<feature type="domain" description="FecR N-terminal" evidence="2">
    <location>
        <begin position="21"/>
        <end position="61"/>
    </location>
</feature>
<evidence type="ECO:0000259" key="1">
    <source>
        <dbReference type="Pfam" id="PF04773"/>
    </source>
</evidence>
<dbReference type="Pfam" id="PF16220">
    <property type="entry name" value="DUF4880"/>
    <property type="match status" value="1"/>
</dbReference>
<sequence length="317" mass="34902">MQDISRKENCPDEDANVSRCAAEWFARLLDESATANDRASFRAWLERSPEHVKAYSELERLWQGASALPEIPAPSSIKRRNFLKSGGALMVLATAGLSATAYLRSVAADYRTGVGETARITLPDGTVAELSTATAISLDFTTGQRQVHLLEGEAFFTVAPDMQRPFVVDCGLLRSAALGTQFSVGIEEQGIVVAVAQHSVRVSSPTQEQVVQEGQSVLYARDRISSPVRTDDGSQLSWRDGKLVFISTPFENVVTALSRWRHGKMIVMDRALARRPVSIIVDVRRAGRILENLENGLPIRIASYSPWLTLIYPQEKS</sequence>
<reference evidence="4" key="2">
    <citation type="journal article" date="2023" name="MicrobiologyOpen">
        <title>Genomics of the tumorigenes clade of the family Rhizobiaceae and description of Rhizobium rhododendri sp. nov.</title>
        <authorList>
            <person name="Kuzmanovic N."/>
            <person name="diCenzo G.C."/>
            <person name="Bunk B."/>
            <person name="Sproeer C."/>
            <person name="Fruehling A."/>
            <person name="Neumann-Schaal M."/>
            <person name="Overmann J."/>
            <person name="Smalla K."/>
        </authorList>
    </citation>
    <scope>NUCLEOTIDE SEQUENCE [LARGE SCALE GENOMIC DNA]</scope>
    <source>
        <strain evidence="4">1078</strain>
        <plasmid evidence="4">unnamed2</plasmid>
    </source>
</reference>
<dbReference type="Gene3D" id="3.55.50.30">
    <property type="match status" value="1"/>
</dbReference>
<dbReference type="Proteomes" id="UP000249499">
    <property type="component" value="Plasmid unnamed2"/>
</dbReference>
<keyword evidence="4" id="KW-1185">Reference proteome</keyword>